<dbReference type="OrthoDB" id="9768499at2"/>
<evidence type="ECO:0000313" key="3">
    <source>
        <dbReference type="Proteomes" id="UP000294850"/>
    </source>
</evidence>
<organism evidence="2 3">
    <name type="scientific">Dyadobacter psychrotolerans</name>
    <dbReference type="NCBI Taxonomy" id="2541721"/>
    <lineage>
        <taxon>Bacteria</taxon>
        <taxon>Pseudomonadati</taxon>
        <taxon>Bacteroidota</taxon>
        <taxon>Cytophagia</taxon>
        <taxon>Cytophagales</taxon>
        <taxon>Spirosomataceae</taxon>
        <taxon>Dyadobacter</taxon>
    </lineage>
</organism>
<dbReference type="Proteomes" id="UP000294850">
    <property type="component" value="Unassembled WGS sequence"/>
</dbReference>
<keyword evidence="1" id="KW-0812">Transmembrane</keyword>
<dbReference type="AlphaFoldDB" id="A0A4R5D4R1"/>
<accession>A0A4R5D4R1</accession>
<evidence type="ECO:0000313" key="2">
    <source>
        <dbReference type="EMBL" id="TDE08306.1"/>
    </source>
</evidence>
<keyword evidence="1" id="KW-1133">Transmembrane helix</keyword>
<proteinExistence type="predicted"/>
<sequence length="76" mass="8386">MLSPKTKRKVALIVAFGILWFIFSMIYCMLEKGILGDMDHYPSTGNQYKFAANIFVIPALVENSDSLTIGIGKLGS</sequence>
<comment type="caution">
    <text evidence="2">The sequence shown here is derived from an EMBL/GenBank/DDBJ whole genome shotgun (WGS) entry which is preliminary data.</text>
</comment>
<gene>
    <name evidence="2" type="ORF">E0F88_32925</name>
</gene>
<dbReference type="RefSeq" id="WP_131962957.1">
    <property type="nucleotide sequence ID" value="NZ_SMFL01000027.1"/>
</dbReference>
<evidence type="ECO:0000256" key="1">
    <source>
        <dbReference type="SAM" id="Phobius"/>
    </source>
</evidence>
<keyword evidence="3" id="KW-1185">Reference proteome</keyword>
<reference evidence="2 3" key="1">
    <citation type="submission" date="2019-03" db="EMBL/GenBank/DDBJ databases">
        <title>Dyadobacter AR-3-6 sp. nov., isolated from arctic soil.</title>
        <authorList>
            <person name="Chaudhary D.K."/>
        </authorList>
    </citation>
    <scope>NUCLEOTIDE SEQUENCE [LARGE SCALE GENOMIC DNA]</scope>
    <source>
        <strain evidence="2 3">AR-3-6</strain>
    </source>
</reference>
<name>A0A4R5D4R1_9BACT</name>
<feature type="transmembrane region" description="Helical" evidence="1">
    <location>
        <begin position="12"/>
        <end position="30"/>
    </location>
</feature>
<protein>
    <submittedName>
        <fullName evidence="2">Uncharacterized protein</fullName>
    </submittedName>
</protein>
<keyword evidence="1" id="KW-0472">Membrane</keyword>
<dbReference type="EMBL" id="SMFL01000027">
    <property type="protein sequence ID" value="TDE08306.1"/>
    <property type="molecule type" value="Genomic_DNA"/>
</dbReference>